<keyword evidence="3" id="KW-1185">Reference proteome</keyword>
<feature type="compositionally biased region" description="Polar residues" evidence="1">
    <location>
        <begin position="118"/>
        <end position="127"/>
    </location>
</feature>
<sequence>MTIKFPISIACTTINETVARKRNYRRLVTAAKPCLPQVPYVIIDTIDHNTIERRQEQYYRGYKDSINYKSCPVEEPKAKTSISGGSIESHLVEHLRLLVRPLYRKHEDNANGEEKSTETYGSRLSRL</sequence>
<feature type="region of interest" description="Disordered" evidence="1">
    <location>
        <begin position="106"/>
        <end position="127"/>
    </location>
</feature>
<name>A0A834UGT4_VESPE</name>
<dbReference type="AlphaFoldDB" id="A0A834UGT4"/>
<dbReference type="EMBL" id="JACSDY010000001">
    <property type="protein sequence ID" value="KAF7439056.1"/>
    <property type="molecule type" value="Genomic_DNA"/>
</dbReference>
<reference evidence="2" key="1">
    <citation type="journal article" date="2020" name="G3 (Bethesda)">
        <title>High-Quality Assemblies for Three Invasive Social Wasps from the &lt;i&gt;Vespula&lt;/i&gt; Genus.</title>
        <authorList>
            <person name="Harrop T.W.R."/>
            <person name="Guhlin J."/>
            <person name="McLaughlin G.M."/>
            <person name="Permina E."/>
            <person name="Stockwell P."/>
            <person name="Gilligan J."/>
            <person name="Le Lec M.F."/>
            <person name="Gruber M.A.M."/>
            <person name="Quinn O."/>
            <person name="Lovegrove M."/>
            <person name="Duncan E.J."/>
            <person name="Remnant E.J."/>
            <person name="Van Eeckhoven J."/>
            <person name="Graham B."/>
            <person name="Knapp R.A."/>
            <person name="Langford K.W."/>
            <person name="Kronenberg Z."/>
            <person name="Press M.O."/>
            <person name="Eacker S.M."/>
            <person name="Wilson-Rankin E.E."/>
            <person name="Purcell J."/>
            <person name="Lester P.J."/>
            <person name="Dearden P.K."/>
        </authorList>
    </citation>
    <scope>NUCLEOTIDE SEQUENCE</scope>
    <source>
        <strain evidence="2">Volc-1</strain>
    </source>
</reference>
<evidence type="ECO:0000256" key="1">
    <source>
        <dbReference type="SAM" id="MobiDB-lite"/>
    </source>
</evidence>
<protein>
    <submittedName>
        <fullName evidence="2">Uncharacterized protein</fullName>
    </submittedName>
</protein>
<gene>
    <name evidence="2" type="ORF">H0235_001447</name>
</gene>
<dbReference type="Proteomes" id="UP000600918">
    <property type="component" value="Unassembled WGS sequence"/>
</dbReference>
<evidence type="ECO:0000313" key="2">
    <source>
        <dbReference type="EMBL" id="KAF7439056.1"/>
    </source>
</evidence>
<organism evidence="2 3">
    <name type="scientific">Vespula pensylvanica</name>
    <name type="common">Western yellow jacket</name>
    <name type="synonym">Wasp</name>
    <dbReference type="NCBI Taxonomy" id="30213"/>
    <lineage>
        <taxon>Eukaryota</taxon>
        <taxon>Metazoa</taxon>
        <taxon>Ecdysozoa</taxon>
        <taxon>Arthropoda</taxon>
        <taxon>Hexapoda</taxon>
        <taxon>Insecta</taxon>
        <taxon>Pterygota</taxon>
        <taxon>Neoptera</taxon>
        <taxon>Endopterygota</taxon>
        <taxon>Hymenoptera</taxon>
        <taxon>Apocrita</taxon>
        <taxon>Aculeata</taxon>
        <taxon>Vespoidea</taxon>
        <taxon>Vespidae</taxon>
        <taxon>Vespinae</taxon>
        <taxon>Vespula</taxon>
    </lineage>
</organism>
<feature type="compositionally biased region" description="Basic and acidic residues" evidence="1">
    <location>
        <begin position="106"/>
        <end position="117"/>
    </location>
</feature>
<proteinExistence type="predicted"/>
<comment type="caution">
    <text evidence="2">The sequence shown here is derived from an EMBL/GenBank/DDBJ whole genome shotgun (WGS) entry which is preliminary data.</text>
</comment>
<evidence type="ECO:0000313" key="3">
    <source>
        <dbReference type="Proteomes" id="UP000600918"/>
    </source>
</evidence>
<accession>A0A834UGT4</accession>